<dbReference type="EMBL" id="KB822720">
    <property type="protein sequence ID" value="ETN40642.1"/>
    <property type="molecule type" value="Genomic_DNA"/>
</dbReference>
<keyword evidence="1" id="KW-0479">Metal-binding</keyword>
<dbReference type="PANTHER" id="PTHR30004:SF3">
    <property type="entry name" value="4-HYDROXYTHREONINE-4-PHOSPHATE DEHYDROGENASE 2-RELATED"/>
    <property type="match status" value="1"/>
</dbReference>
<dbReference type="GO" id="GO:0046872">
    <property type="term" value="F:metal ion binding"/>
    <property type="evidence" value="ECO:0007669"/>
    <property type="project" value="UniProtKB-KW"/>
</dbReference>
<dbReference type="VEuPathDB" id="FungiDB:HMPREF1541_04921"/>
<organism evidence="4 5">
    <name type="scientific">Cyphellophora europaea (strain CBS 101466)</name>
    <name type="common">Phialophora europaea</name>
    <dbReference type="NCBI Taxonomy" id="1220924"/>
    <lineage>
        <taxon>Eukaryota</taxon>
        <taxon>Fungi</taxon>
        <taxon>Dikarya</taxon>
        <taxon>Ascomycota</taxon>
        <taxon>Pezizomycotina</taxon>
        <taxon>Eurotiomycetes</taxon>
        <taxon>Chaetothyriomycetidae</taxon>
        <taxon>Chaetothyriales</taxon>
        <taxon>Cyphellophoraceae</taxon>
        <taxon>Cyphellophora</taxon>
    </lineage>
</organism>
<reference evidence="4 5" key="1">
    <citation type="submission" date="2013-03" db="EMBL/GenBank/DDBJ databases">
        <title>The Genome Sequence of Phialophora europaea CBS 101466.</title>
        <authorList>
            <consortium name="The Broad Institute Genomics Platform"/>
            <person name="Cuomo C."/>
            <person name="de Hoog S."/>
            <person name="Gorbushina A."/>
            <person name="Walker B."/>
            <person name="Young S.K."/>
            <person name="Zeng Q."/>
            <person name="Gargeya S."/>
            <person name="Fitzgerald M."/>
            <person name="Haas B."/>
            <person name="Abouelleil A."/>
            <person name="Allen A.W."/>
            <person name="Alvarado L."/>
            <person name="Arachchi H.M."/>
            <person name="Berlin A.M."/>
            <person name="Chapman S.B."/>
            <person name="Gainer-Dewar J."/>
            <person name="Goldberg J."/>
            <person name="Griggs A."/>
            <person name="Gujja S."/>
            <person name="Hansen M."/>
            <person name="Howarth C."/>
            <person name="Imamovic A."/>
            <person name="Ireland A."/>
            <person name="Larimer J."/>
            <person name="McCowan C."/>
            <person name="Murphy C."/>
            <person name="Pearson M."/>
            <person name="Poon T.W."/>
            <person name="Priest M."/>
            <person name="Roberts A."/>
            <person name="Saif S."/>
            <person name="Shea T."/>
            <person name="Sisk P."/>
            <person name="Sykes S."/>
            <person name="Wortman J."/>
            <person name="Nusbaum C."/>
            <person name="Birren B."/>
        </authorList>
    </citation>
    <scope>NUCLEOTIDE SEQUENCE [LARGE SCALE GENOMIC DNA]</scope>
    <source>
        <strain evidence="4 5">CBS 101466</strain>
    </source>
</reference>
<dbReference type="STRING" id="1220924.W2RW12"/>
<evidence type="ECO:0000313" key="5">
    <source>
        <dbReference type="Proteomes" id="UP000030752"/>
    </source>
</evidence>
<evidence type="ECO:0008006" key="6">
    <source>
        <dbReference type="Google" id="ProtNLM"/>
    </source>
</evidence>
<dbReference type="GO" id="GO:0051287">
    <property type="term" value="F:NAD binding"/>
    <property type="evidence" value="ECO:0007669"/>
    <property type="project" value="InterPro"/>
</dbReference>
<evidence type="ECO:0000256" key="2">
    <source>
        <dbReference type="ARBA" id="ARBA00023002"/>
    </source>
</evidence>
<evidence type="ECO:0000313" key="4">
    <source>
        <dbReference type="EMBL" id="ETN40642.1"/>
    </source>
</evidence>
<dbReference type="Proteomes" id="UP000030752">
    <property type="component" value="Unassembled WGS sequence"/>
</dbReference>
<dbReference type="OrthoDB" id="74991at2759"/>
<dbReference type="SUPFAM" id="SSF53659">
    <property type="entry name" value="Isocitrate/Isopropylmalate dehydrogenase-like"/>
    <property type="match status" value="1"/>
</dbReference>
<protein>
    <recommendedName>
        <fullName evidence="6">4-hydroxythreonine-4-phosphate dehydrogenase</fullName>
    </recommendedName>
</protein>
<gene>
    <name evidence="4" type="ORF">HMPREF1541_04921</name>
</gene>
<accession>W2RW12</accession>
<keyword evidence="2" id="KW-0560">Oxidoreductase</keyword>
<dbReference type="Gene3D" id="3.40.718.10">
    <property type="entry name" value="Isopropylmalate Dehydrogenase"/>
    <property type="match status" value="1"/>
</dbReference>
<dbReference type="InterPro" id="IPR005255">
    <property type="entry name" value="PdxA_fam"/>
</dbReference>
<dbReference type="Pfam" id="PF04166">
    <property type="entry name" value="PdxA"/>
    <property type="match status" value="1"/>
</dbReference>
<dbReference type="AlphaFoldDB" id="W2RW12"/>
<dbReference type="GO" id="GO:0016491">
    <property type="term" value="F:oxidoreductase activity"/>
    <property type="evidence" value="ECO:0007669"/>
    <property type="project" value="UniProtKB-KW"/>
</dbReference>
<dbReference type="PANTHER" id="PTHR30004">
    <property type="entry name" value="4-HYDROXYTHREONINE-4-PHOSPHATE DEHYDROGENASE"/>
    <property type="match status" value="1"/>
</dbReference>
<keyword evidence="5" id="KW-1185">Reference proteome</keyword>
<proteinExistence type="predicted"/>
<dbReference type="GeneID" id="19972260"/>
<sequence>MAVSQLQQTRRPRVAVTLGDAAGIGPELVAKLLSNQENLKKADILILADRGEFDAARADAGGVDVQVADVAGPDGVQILHDNSSPSQPLSRSEVHKGNGERCIHQLRRGLDLARAGAVDAIVFAPLNKSSLKKAGMTEEDELRWFAKQLDFAGTTSEINIAGPLWTARVTSHVGVEKVAGMVTKESTLKAIELLNRLRWESGIEAPRLGVCALNPHNGENGNFGRHEIDHIAPAVKEAQTWGINVQGPFPCDTIFLKRSNFDGIVTMYHDQGQIAIKLLSFEGGVTVQGGLPIVIATPAHGTAFDIVGKNQASVTSTQNAFDVAVTMASRKITKQSGPGSDEIAYAKTLQVNGSVLEKMLPKVSQVEVASCC</sequence>
<dbReference type="RefSeq" id="XP_008717485.1">
    <property type="nucleotide sequence ID" value="XM_008719263.1"/>
</dbReference>
<name>W2RW12_CYPE1</name>
<evidence type="ECO:0000256" key="1">
    <source>
        <dbReference type="ARBA" id="ARBA00022723"/>
    </source>
</evidence>
<dbReference type="eggNOG" id="ENOG502S0SC">
    <property type="taxonomic scope" value="Eukaryota"/>
</dbReference>
<dbReference type="InParanoid" id="W2RW12"/>
<dbReference type="HOGENOM" id="CLU_040168_0_1_1"/>
<evidence type="ECO:0000256" key="3">
    <source>
        <dbReference type="ARBA" id="ARBA00023027"/>
    </source>
</evidence>
<keyword evidence="3" id="KW-0520">NAD</keyword>